<dbReference type="GO" id="GO:0003700">
    <property type="term" value="F:DNA-binding transcription factor activity"/>
    <property type="evidence" value="ECO:0007669"/>
    <property type="project" value="InterPro"/>
</dbReference>
<name>A0A6L8KD18_9BURK</name>
<dbReference type="InterPro" id="IPR036388">
    <property type="entry name" value="WH-like_DNA-bd_sf"/>
</dbReference>
<dbReference type="InterPro" id="IPR011711">
    <property type="entry name" value="GntR_C"/>
</dbReference>
<dbReference type="Gene3D" id="1.10.10.10">
    <property type="entry name" value="Winged helix-like DNA-binding domain superfamily/Winged helix DNA-binding domain"/>
    <property type="match status" value="1"/>
</dbReference>
<dbReference type="SMART" id="SM00345">
    <property type="entry name" value="HTH_GNTR"/>
    <property type="match status" value="1"/>
</dbReference>
<dbReference type="InterPro" id="IPR000524">
    <property type="entry name" value="Tscrpt_reg_HTH_GntR"/>
</dbReference>
<evidence type="ECO:0000313" key="5">
    <source>
        <dbReference type="EMBL" id="MYM24950.1"/>
    </source>
</evidence>
<dbReference type="PANTHER" id="PTHR43537:SF49">
    <property type="entry name" value="TRANSCRIPTIONAL REGULATORY PROTEIN"/>
    <property type="match status" value="1"/>
</dbReference>
<evidence type="ECO:0000256" key="1">
    <source>
        <dbReference type="ARBA" id="ARBA00023015"/>
    </source>
</evidence>
<sequence>METISMRLYRILADEIINGTLAPGDSLEENAIGERFKVSRTPIRAALRELASNGLIELRPRKGGIVVSISLDELADTLEALGELEALCCRISAQRMSAVQKKQLELIHLQSLECIEQGDEEGYLEMNGKFHQLICAGAHNRSLADSIDKLRLRLNQFRAAQGGVERRLAKSQEEHAAVVEAIVGGDAERSYLAMRDHANRLNVHVLEVMRERQDAHAAR</sequence>
<keyword evidence="6" id="KW-1185">Reference proteome</keyword>
<proteinExistence type="predicted"/>
<evidence type="ECO:0000256" key="3">
    <source>
        <dbReference type="ARBA" id="ARBA00023163"/>
    </source>
</evidence>
<accession>A0A6L8KD18</accession>
<dbReference type="SUPFAM" id="SSF48008">
    <property type="entry name" value="GntR ligand-binding domain-like"/>
    <property type="match status" value="1"/>
</dbReference>
<gene>
    <name evidence="5" type="ORF">GTP46_20160</name>
</gene>
<dbReference type="RefSeq" id="WP_161008409.1">
    <property type="nucleotide sequence ID" value="NZ_WWCN01000013.1"/>
</dbReference>
<keyword evidence="3" id="KW-0804">Transcription</keyword>
<dbReference type="InterPro" id="IPR036390">
    <property type="entry name" value="WH_DNA-bd_sf"/>
</dbReference>
<dbReference type="Gene3D" id="1.20.120.530">
    <property type="entry name" value="GntR ligand-binding domain-like"/>
    <property type="match status" value="1"/>
</dbReference>
<evidence type="ECO:0000313" key="6">
    <source>
        <dbReference type="Proteomes" id="UP000479335"/>
    </source>
</evidence>
<dbReference type="Proteomes" id="UP000479335">
    <property type="component" value="Unassembled WGS sequence"/>
</dbReference>
<dbReference type="CDD" id="cd07377">
    <property type="entry name" value="WHTH_GntR"/>
    <property type="match status" value="1"/>
</dbReference>
<reference evidence="5 6" key="1">
    <citation type="submission" date="2019-12" db="EMBL/GenBank/DDBJ databases">
        <title>Novel species isolated from a subtropical stream in China.</title>
        <authorList>
            <person name="Lu H."/>
        </authorList>
    </citation>
    <scope>NUCLEOTIDE SEQUENCE [LARGE SCALE GENOMIC DNA]</scope>
    <source>
        <strain evidence="5 6">FT135W</strain>
    </source>
</reference>
<dbReference type="AlphaFoldDB" id="A0A6L8KD18"/>
<dbReference type="EMBL" id="WWCN01000013">
    <property type="protein sequence ID" value="MYM24950.1"/>
    <property type="molecule type" value="Genomic_DNA"/>
</dbReference>
<evidence type="ECO:0000259" key="4">
    <source>
        <dbReference type="PROSITE" id="PS50949"/>
    </source>
</evidence>
<dbReference type="GO" id="GO:0003677">
    <property type="term" value="F:DNA binding"/>
    <property type="evidence" value="ECO:0007669"/>
    <property type="project" value="UniProtKB-KW"/>
</dbReference>
<dbReference type="PANTHER" id="PTHR43537">
    <property type="entry name" value="TRANSCRIPTIONAL REGULATOR, GNTR FAMILY"/>
    <property type="match status" value="1"/>
</dbReference>
<dbReference type="Pfam" id="PF00392">
    <property type="entry name" value="GntR"/>
    <property type="match status" value="1"/>
</dbReference>
<dbReference type="SUPFAM" id="SSF46785">
    <property type="entry name" value="Winged helix' DNA-binding domain"/>
    <property type="match status" value="1"/>
</dbReference>
<evidence type="ECO:0000256" key="2">
    <source>
        <dbReference type="ARBA" id="ARBA00023125"/>
    </source>
</evidence>
<feature type="domain" description="HTH gntR-type" evidence="4">
    <location>
        <begin position="2"/>
        <end position="69"/>
    </location>
</feature>
<organism evidence="5 6">
    <name type="scientific">Duganella flavida</name>
    <dbReference type="NCBI Taxonomy" id="2692175"/>
    <lineage>
        <taxon>Bacteria</taxon>
        <taxon>Pseudomonadati</taxon>
        <taxon>Pseudomonadota</taxon>
        <taxon>Betaproteobacteria</taxon>
        <taxon>Burkholderiales</taxon>
        <taxon>Oxalobacteraceae</taxon>
        <taxon>Telluria group</taxon>
        <taxon>Duganella</taxon>
    </lineage>
</organism>
<dbReference type="PROSITE" id="PS50949">
    <property type="entry name" value="HTH_GNTR"/>
    <property type="match status" value="1"/>
</dbReference>
<dbReference type="InterPro" id="IPR008920">
    <property type="entry name" value="TF_FadR/GntR_C"/>
</dbReference>
<keyword evidence="1" id="KW-0805">Transcription regulation</keyword>
<dbReference type="SMART" id="SM00895">
    <property type="entry name" value="FCD"/>
    <property type="match status" value="1"/>
</dbReference>
<dbReference type="Pfam" id="PF07729">
    <property type="entry name" value="FCD"/>
    <property type="match status" value="1"/>
</dbReference>
<keyword evidence="2" id="KW-0238">DNA-binding</keyword>
<comment type="caution">
    <text evidence="5">The sequence shown here is derived from an EMBL/GenBank/DDBJ whole genome shotgun (WGS) entry which is preliminary data.</text>
</comment>
<protein>
    <submittedName>
        <fullName evidence="5">FCD domain-containing protein</fullName>
    </submittedName>
</protein>